<evidence type="ECO:0000313" key="2">
    <source>
        <dbReference type="EMBL" id="KAK3055336.1"/>
    </source>
</evidence>
<feature type="compositionally biased region" description="Acidic residues" evidence="1">
    <location>
        <begin position="15"/>
        <end position="42"/>
    </location>
</feature>
<dbReference type="Proteomes" id="UP001271007">
    <property type="component" value="Unassembled WGS sequence"/>
</dbReference>
<dbReference type="AlphaFoldDB" id="A0AAJ0DR75"/>
<name>A0AAJ0DR75_9PEZI</name>
<proteinExistence type="predicted"/>
<comment type="caution">
    <text evidence="2">The sequence shown here is derived from an EMBL/GenBank/DDBJ whole genome shotgun (WGS) entry which is preliminary data.</text>
</comment>
<evidence type="ECO:0000313" key="3">
    <source>
        <dbReference type="Proteomes" id="UP001271007"/>
    </source>
</evidence>
<evidence type="ECO:0000256" key="1">
    <source>
        <dbReference type="SAM" id="MobiDB-lite"/>
    </source>
</evidence>
<keyword evidence="3" id="KW-1185">Reference proteome</keyword>
<gene>
    <name evidence="2" type="ORF">LTR09_003889</name>
</gene>
<feature type="compositionally biased region" description="Low complexity" evidence="1">
    <location>
        <begin position="1"/>
        <end position="13"/>
    </location>
</feature>
<feature type="region of interest" description="Disordered" evidence="1">
    <location>
        <begin position="1"/>
        <end position="50"/>
    </location>
</feature>
<protein>
    <submittedName>
        <fullName evidence="2">Uncharacterized protein</fullName>
    </submittedName>
</protein>
<dbReference type="EMBL" id="JAWDJX010000009">
    <property type="protein sequence ID" value="KAK3055336.1"/>
    <property type="molecule type" value="Genomic_DNA"/>
</dbReference>
<accession>A0AAJ0DR75</accession>
<organism evidence="2 3">
    <name type="scientific">Extremus antarcticus</name>
    <dbReference type="NCBI Taxonomy" id="702011"/>
    <lineage>
        <taxon>Eukaryota</taxon>
        <taxon>Fungi</taxon>
        <taxon>Dikarya</taxon>
        <taxon>Ascomycota</taxon>
        <taxon>Pezizomycotina</taxon>
        <taxon>Dothideomycetes</taxon>
        <taxon>Dothideomycetidae</taxon>
        <taxon>Mycosphaerellales</taxon>
        <taxon>Extremaceae</taxon>
        <taxon>Extremus</taxon>
    </lineage>
</organism>
<reference evidence="2" key="1">
    <citation type="submission" date="2023-04" db="EMBL/GenBank/DDBJ databases">
        <title>Black Yeasts Isolated from many extreme environments.</title>
        <authorList>
            <person name="Coleine C."/>
            <person name="Stajich J.E."/>
            <person name="Selbmann L."/>
        </authorList>
    </citation>
    <scope>NUCLEOTIDE SEQUENCE</scope>
    <source>
        <strain evidence="2">CCFEE 5312</strain>
    </source>
</reference>
<sequence>MAEPAVAEPAVGEGAEGEGGDEGDFGEIGEDGDFGEDPEGGEFMDKEVSENGKTYYQNENGNAWYWLDEDGDEQYGEPWPSGKPSDDSISGSAREPPEDSSGEWPIEMFGKTAGEPPAGFKDGVDGIWGLPWKEINSAFISALVNNLLSTATKEIGKGAFPPQLPQLEQRSDIPVTRMREARSGGSIFKRYLMASSKLVVQLSATASPTEKLHAEDLQCLTGLQVNVTGMPEGTAMFSASGRKGFEAVEGTMWQNSVNNEIHKGNLSFAIPGLETEIQGQWITVTPSEDESESARGFAQVCAWIEGRQ</sequence>
<feature type="region of interest" description="Disordered" evidence="1">
    <location>
        <begin position="70"/>
        <end position="118"/>
    </location>
</feature>